<dbReference type="RefSeq" id="WP_012435691.1">
    <property type="nucleotide sequence ID" value="NZ_CATWFT010000009.1"/>
</dbReference>
<evidence type="ECO:0000313" key="5">
    <source>
        <dbReference type="Proteomes" id="UP001199322"/>
    </source>
</evidence>
<evidence type="ECO:0000256" key="1">
    <source>
        <dbReference type="SAM" id="Phobius"/>
    </source>
</evidence>
<feature type="transmembrane region" description="Helical" evidence="1">
    <location>
        <begin position="12"/>
        <end position="36"/>
    </location>
</feature>
<reference evidence="2 4" key="2">
    <citation type="submission" date="2023-07" db="EMBL/GenBank/DDBJ databases">
        <authorList>
            <person name="Peeters C."/>
        </authorList>
    </citation>
    <scope>NUCLEOTIDE SEQUENCE [LARGE SCALE GENOMIC DNA]</scope>
    <source>
        <strain evidence="2 4">R-38712</strain>
    </source>
</reference>
<accession>A0A2P4RAL4</accession>
<keyword evidence="1" id="KW-1133">Transmembrane helix</keyword>
<organism evidence="3 5">
    <name type="scientific">Ralstonia pickettii</name>
    <name type="common">Burkholderia pickettii</name>
    <dbReference type="NCBI Taxonomy" id="329"/>
    <lineage>
        <taxon>Bacteria</taxon>
        <taxon>Pseudomonadati</taxon>
        <taxon>Pseudomonadota</taxon>
        <taxon>Betaproteobacteria</taxon>
        <taxon>Burkholderiales</taxon>
        <taxon>Burkholderiaceae</taxon>
        <taxon>Ralstonia</taxon>
    </lineage>
</organism>
<dbReference type="Proteomes" id="UP001199322">
    <property type="component" value="Unassembled WGS sequence"/>
</dbReference>
<feature type="transmembrane region" description="Helical" evidence="1">
    <location>
        <begin position="56"/>
        <end position="82"/>
    </location>
</feature>
<keyword evidence="4" id="KW-1185">Reference proteome</keyword>
<sequence>MREHVEMQLGEWFVRLFCKLIALGAAICGAGGFAIIGMRTILPLLDDGRYVETACAAIACVAVLYGLTPLALAVDGSLLHAFGMEPLKGLRQDPNQER</sequence>
<gene>
    <name evidence="3" type="ORF">DEE74_20435</name>
    <name evidence="2" type="ORF">R38712_03097</name>
</gene>
<dbReference type="Proteomes" id="UP001189303">
    <property type="component" value="Unassembled WGS sequence"/>
</dbReference>
<dbReference type="AlphaFoldDB" id="A0A2P4RAL4"/>
<dbReference type="EMBL" id="QGBI01000023">
    <property type="protein sequence ID" value="MBX3892237.1"/>
    <property type="molecule type" value="Genomic_DNA"/>
</dbReference>
<evidence type="ECO:0000313" key="4">
    <source>
        <dbReference type="Proteomes" id="UP001189303"/>
    </source>
</evidence>
<evidence type="ECO:0000313" key="3">
    <source>
        <dbReference type="EMBL" id="MBX3892237.1"/>
    </source>
</evidence>
<comment type="caution">
    <text evidence="3">The sequence shown here is derived from an EMBL/GenBank/DDBJ whole genome shotgun (WGS) entry which is preliminary data.</text>
</comment>
<dbReference type="EMBL" id="CATWFT010000009">
    <property type="protein sequence ID" value="CAJ0726584.1"/>
    <property type="molecule type" value="Genomic_DNA"/>
</dbReference>
<protein>
    <submittedName>
        <fullName evidence="3">Uncharacterized protein</fullName>
    </submittedName>
</protein>
<evidence type="ECO:0000313" key="2">
    <source>
        <dbReference type="EMBL" id="CAJ0726584.1"/>
    </source>
</evidence>
<keyword evidence="1" id="KW-0812">Transmembrane</keyword>
<name>A0A2P4RAL4_RALPI</name>
<keyword evidence="1" id="KW-0472">Membrane</keyword>
<proteinExistence type="predicted"/>
<reference evidence="3" key="1">
    <citation type="submission" date="2018-06" db="EMBL/GenBank/DDBJ databases">
        <authorList>
            <person name="O'Rourke A."/>
        </authorList>
    </citation>
    <scope>NUCLEOTIDE SEQUENCE</scope>
    <source>
        <strain evidence="3">132550021-3</strain>
    </source>
</reference>